<accession>A0A2P6NUQ0</accession>
<keyword evidence="2" id="KW-1185">Reference proteome</keyword>
<dbReference type="AlphaFoldDB" id="A0A2P6NUQ0"/>
<reference evidence="1 2" key="1">
    <citation type="journal article" date="2018" name="Genome Biol. Evol.">
        <title>Multiple Roots of Fruiting Body Formation in Amoebozoa.</title>
        <authorList>
            <person name="Hillmann F."/>
            <person name="Forbes G."/>
            <person name="Novohradska S."/>
            <person name="Ferling I."/>
            <person name="Riege K."/>
            <person name="Groth M."/>
            <person name="Westermann M."/>
            <person name="Marz M."/>
            <person name="Spaller T."/>
            <person name="Winckler T."/>
            <person name="Schaap P."/>
            <person name="Glockner G."/>
        </authorList>
    </citation>
    <scope>NUCLEOTIDE SEQUENCE [LARGE SCALE GENOMIC DNA]</scope>
    <source>
        <strain evidence="1 2">Jena</strain>
    </source>
</reference>
<comment type="caution">
    <text evidence="1">The sequence shown here is derived from an EMBL/GenBank/DDBJ whole genome shotgun (WGS) entry which is preliminary data.</text>
</comment>
<dbReference type="Proteomes" id="UP000241769">
    <property type="component" value="Unassembled WGS sequence"/>
</dbReference>
<dbReference type="InParanoid" id="A0A2P6NUQ0"/>
<evidence type="ECO:0000313" key="1">
    <source>
        <dbReference type="EMBL" id="PRP87588.1"/>
    </source>
</evidence>
<proteinExistence type="predicted"/>
<gene>
    <name evidence="1" type="ORF">PROFUN_04615</name>
</gene>
<organism evidence="1 2">
    <name type="scientific">Planoprotostelium fungivorum</name>
    <dbReference type="NCBI Taxonomy" id="1890364"/>
    <lineage>
        <taxon>Eukaryota</taxon>
        <taxon>Amoebozoa</taxon>
        <taxon>Evosea</taxon>
        <taxon>Variosea</taxon>
        <taxon>Cavosteliida</taxon>
        <taxon>Cavosteliaceae</taxon>
        <taxon>Planoprotostelium</taxon>
    </lineage>
</organism>
<name>A0A2P6NUQ0_9EUKA</name>
<protein>
    <submittedName>
        <fullName evidence="1">Uncharacterized protein</fullName>
    </submittedName>
</protein>
<sequence length="100" mass="11184">MWKQFVLRFPPRHPSTTTPTTDVTPRVKTLRITEGSTVTGRPSREGSTTGYAQAHIQTISFIEVLPSMIARLPAFEFRSRQHLVAHNVLAHLFASVTDAI</sequence>
<evidence type="ECO:0000313" key="2">
    <source>
        <dbReference type="Proteomes" id="UP000241769"/>
    </source>
</evidence>
<dbReference type="EMBL" id="MDYQ01000019">
    <property type="protein sequence ID" value="PRP87588.1"/>
    <property type="molecule type" value="Genomic_DNA"/>
</dbReference>